<organism evidence="1 2">
    <name type="scientific">Streptomyces hebeiensis</name>
    <dbReference type="NCBI Taxonomy" id="229486"/>
    <lineage>
        <taxon>Bacteria</taxon>
        <taxon>Bacillati</taxon>
        <taxon>Actinomycetota</taxon>
        <taxon>Actinomycetes</taxon>
        <taxon>Kitasatosporales</taxon>
        <taxon>Streptomycetaceae</taxon>
        <taxon>Streptomyces</taxon>
    </lineage>
</organism>
<evidence type="ECO:0000313" key="1">
    <source>
        <dbReference type="EMBL" id="GAA1180788.1"/>
    </source>
</evidence>
<protein>
    <submittedName>
        <fullName evidence="1">Uncharacterized protein</fullName>
    </submittedName>
</protein>
<accession>A0ABN1V1C2</accession>
<proteinExistence type="predicted"/>
<dbReference type="EMBL" id="BAAAKV010000039">
    <property type="protein sequence ID" value="GAA1180788.1"/>
    <property type="molecule type" value="Genomic_DNA"/>
</dbReference>
<name>A0ABN1V1C2_9ACTN</name>
<evidence type="ECO:0000313" key="2">
    <source>
        <dbReference type="Proteomes" id="UP001501371"/>
    </source>
</evidence>
<sequence length="53" mass="5670">MVSEPEFILPPGTDMTTKTALITGARPVITLRRILPGRGLDTLIARAAGLPRN</sequence>
<reference evidence="1 2" key="1">
    <citation type="journal article" date="2019" name="Int. J. Syst. Evol. Microbiol.">
        <title>The Global Catalogue of Microorganisms (GCM) 10K type strain sequencing project: providing services to taxonomists for standard genome sequencing and annotation.</title>
        <authorList>
            <consortium name="The Broad Institute Genomics Platform"/>
            <consortium name="The Broad Institute Genome Sequencing Center for Infectious Disease"/>
            <person name="Wu L."/>
            <person name="Ma J."/>
        </authorList>
    </citation>
    <scope>NUCLEOTIDE SEQUENCE [LARGE SCALE GENOMIC DNA]</scope>
    <source>
        <strain evidence="1 2">JCM 12696</strain>
    </source>
</reference>
<keyword evidence="2" id="KW-1185">Reference proteome</keyword>
<gene>
    <name evidence="1" type="ORF">GCM10009654_42470</name>
</gene>
<comment type="caution">
    <text evidence="1">The sequence shown here is derived from an EMBL/GenBank/DDBJ whole genome shotgun (WGS) entry which is preliminary data.</text>
</comment>
<dbReference type="Proteomes" id="UP001501371">
    <property type="component" value="Unassembled WGS sequence"/>
</dbReference>